<sequence length="403" mass="44989">MLGDGGKLYWVWNRARKKADGIAVLFAWVSVHGQHLKSYVDLYGELGWDSLVCSADFFNAFDPEKAASLAFCVLLELVQELRRKAHPVVFVAFSGGSKACLYKVFQIVQGVCDVQLNQEDNQLLRSCLSGIVFDSSPLDFTSDFAARFVMHPSILKLPGASKLVSWVAKGVSSGLDALFLTGFESQRAEYWHALHSSVRFGAPYLILSSETDDLAPWDVISCFVQHLRNAGGDVKFVKWNDSHHVDHYKHHLAEYKAATKNLLEKAGHVFSRKVRQLEIERTGIQCMHDDESELFQNVHKSPVKPNRTMALEKRDHLFLPGPKTLNGDSTAESSQNETSLQLVSPPGINPHSVLGKVLFDACVPKNIEGWDIKFNCTVNGQPLATARRHSPSLGIKYNRRSKL</sequence>
<feature type="region of interest" description="Disordered" evidence="1">
    <location>
        <begin position="321"/>
        <end position="342"/>
    </location>
</feature>
<dbReference type="SUPFAM" id="SSF53474">
    <property type="entry name" value="alpha/beta-Hydrolases"/>
    <property type="match status" value="1"/>
</dbReference>
<dbReference type="PANTHER" id="PTHR12265">
    <property type="entry name" value="TRANSMEMBRANE PROTEIN 53"/>
    <property type="match status" value="1"/>
</dbReference>
<protein>
    <submittedName>
        <fullName evidence="2">Uncharacterized protein</fullName>
    </submittedName>
</protein>
<dbReference type="Gramene" id="Kaladp0033s0269.1.v1.1">
    <property type="protein sequence ID" value="Kaladp0033s0269.1.v1.1"/>
    <property type="gene ID" value="Kaladp0033s0269.v1.1"/>
</dbReference>
<dbReference type="InterPro" id="IPR008547">
    <property type="entry name" value="DUF829_TMEM53"/>
</dbReference>
<proteinExistence type="predicted"/>
<dbReference type="AlphaFoldDB" id="A0A7N0TEJ1"/>
<feature type="compositionally biased region" description="Polar residues" evidence="1">
    <location>
        <begin position="326"/>
        <end position="342"/>
    </location>
</feature>
<evidence type="ECO:0000256" key="1">
    <source>
        <dbReference type="SAM" id="MobiDB-lite"/>
    </source>
</evidence>
<reference evidence="2" key="1">
    <citation type="submission" date="2021-01" db="UniProtKB">
        <authorList>
            <consortium name="EnsemblPlants"/>
        </authorList>
    </citation>
    <scope>IDENTIFICATION</scope>
</reference>
<dbReference type="InterPro" id="IPR029058">
    <property type="entry name" value="AB_hydrolase_fold"/>
</dbReference>
<dbReference type="Gene3D" id="3.40.50.1820">
    <property type="entry name" value="alpha/beta hydrolase"/>
    <property type="match status" value="1"/>
</dbReference>
<keyword evidence="3" id="KW-1185">Reference proteome</keyword>
<evidence type="ECO:0000313" key="3">
    <source>
        <dbReference type="Proteomes" id="UP000594263"/>
    </source>
</evidence>
<dbReference type="Proteomes" id="UP000594263">
    <property type="component" value="Unplaced"/>
</dbReference>
<organism evidence="2 3">
    <name type="scientific">Kalanchoe fedtschenkoi</name>
    <name type="common">Lavender scallops</name>
    <name type="synonym">South American air plant</name>
    <dbReference type="NCBI Taxonomy" id="63787"/>
    <lineage>
        <taxon>Eukaryota</taxon>
        <taxon>Viridiplantae</taxon>
        <taxon>Streptophyta</taxon>
        <taxon>Embryophyta</taxon>
        <taxon>Tracheophyta</taxon>
        <taxon>Spermatophyta</taxon>
        <taxon>Magnoliopsida</taxon>
        <taxon>eudicotyledons</taxon>
        <taxon>Gunneridae</taxon>
        <taxon>Pentapetalae</taxon>
        <taxon>Saxifragales</taxon>
        <taxon>Crassulaceae</taxon>
        <taxon>Kalanchoe</taxon>
    </lineage>
</organism>
<accession>A0A7N0TEJ1</accession>
<name>A0A7N0TEJ1_KALFE</name>
<evidence type="ECO:0000313" key="2">
    <source>
        <dbReference type="EnsemblPlants" id="Kaladp0033s0269.1.v1.1"/>
    </source>
</evidence>
<dbReference type="OMA" id="LGETNGM"/>
<dbReference type="EnsemblPlants" id="Kaladp0033s0269.1.v1.1">
    <property type="protein sequence ID" value="Kaladp0033s0269.1.v1.1"/>
    <property type="gene ID" value="Kaladp0033s0269.v1.1"/>
</dbReference>
<dbReference type="PANTHER" id="PTHR12265:SF9">
    <property type="entry name" value="DUF829 DOMAIN PROTEIN"/>
    <property type="match status" value="1"/>
</dbReference>
<dbReference type="Pfam" id="PF05705">
    <property type="entry name" value="DUF829"/>
    <property type="match status" value="1"/>
</dbReference>